<organism evidence="1 2">
    <name type="scientific">Portunus trituberculatus</name>
    <name type="common">Swimming crab</name>
    <name type="synonym">Neptunus trituberculatus</name>
    <dbReference type="NCBI Taxonomy" id="210409"/>
    <lineage>
        <taxon>Eukaryota</taxon>
        <taxon>Metazoa</taxon>
        <taxon>Ecdysozoa</taxon>
        <taxon>Arthropoda</taxon>
        <taxon>Crustacea</taxon>
        <taxon>Multicrustacea</taxon>
        <taxon>Malacostraca</taxon>
        <taxon>Eumalacostraca</taxon>
        <taxon>Eucarida</taxon>
        <taxon>Decapoda</taxon>
        <taxon>Pleocyemata</taxon>
        <taxon>Brachyura</taxon>
        <taxon>Eubrachyura</taxon>
        <taxon>Portunoidea</taxon>
        <taxon>Portunidae</taxon>
        <taxon>Portuninae</taxon>
        <taxon>Portunus</taxon>
    </lineage>
</organism>
<gene>
    <name evidence="1" type="ORF">E2C01_017088</name>
</gene>
<name>A0A5B7DRI0_PORTR</name>
<protein>
    <submittedName>
        <fullName evidence="1">Uncharacterized protein</fullName>
    </submittedName>
</protein>
<comment type="caution">
    <text evidence="1">The sequence shown here is derived from an EMBL/GenBank/DDBJ whole genome shotgun (WGS) entry which is preliminary data.</text>
</comment>
<dbReference type="Proteomes" id="UP000324222">
    <property type="component" value="Unassembled WGS sequence"/>
</dbReference>
<evidence type="ECO:0000313" key="2">
    <source>
        <dbReference type="Proteomes" id="UP000324222"/>
    </source>
</evidence>
<dbReference type="EMBL" id="VSRR010001279">
    <property type="protein sequence ID" value="MPC24018.1"/>
    <property type="molecule type" value="Genomic_DNA"/>
</dbReference>
<dbReference type="AlphaFoldDB" id="A0A5B7DRI0"/>
<keyword evidence="2" id="KW-1185">Reference proteome</keyword>
<evidence type="ECO:0000313" key="1">
    <source>
        <dbReference type="EMBL" id="MPC24018.1"/>
    </source>
</evidence>
<accession>A0A5B7DRI0</accession>
<reference evidence="1 2" key="1">
    <citation type="submission" date="2019-05" db="EMBL/GenBank/DDBJ databases">
        <title>Another draft genome of Portunus trituberculatus and its Hox gene families provides insights of decapod evolution.</title>
        <authorList>
            <person name="Jeong J.-H."/>
            <person name="Song I."/>
            <person name="Kim S."/>
            <person name="Choi T."/>
            <person name="Kim D."/>
            <person name="Ryu S."/>
            <person name="Kim W."/>
        </authorList>
    </citation>
    <scope>NUCLEOTIDE SEQUENCE [LARGE SCALE GENOMIC DNA]</scope>
    <source>
        <tissue evidence="1">Muscle</tissue>
    </source>
</reference>
<proteinExistence type="predicted"/>
<sequence length="97" mass="10434">MLLVAVPGVVVSSTSLPLLDRPTEISLCRSPNRDKRHTGAAVVQWIRACFGIRGVSKRTGSNPVYALLSPKVSLILAEAKKAACYLVVALHEAEKTH</sequence>